<feature type="region of interest" description="Disordered" evidence="1">
    <location>
        <begin position="1"/>
        <end position="101"/>
    </location>
</feature>
<name>A0AAW1Q3U8_9CHLO</name>
<accession>A0AAW1Q3U8</accession>
<organism evidence="2 3">
    <name type="scientific">Symbiochloris irregularis</name>
    <dbReference type="NCBI Taxonomy" id="706552"/>
    <lineage>
        <taxon>Eukaryota</taxon>
        <taxon>Viridiplantae</taxon>
        <taxon>Chlorophyta</taxon>
        <taxon>core chlorophytes</taxon>
        <taxon>Trebouxiophyceae</taxon>
        <taxon>Trebouxiales</taxon>
        <taxon>Trebouxiaceae</taxon>
        <taxon>Symbiochloris</taxon>
    </lineage>
</organism>
<reference evidence="2 3" key="1">
    <citation type="journal article" date="2024" name="Nat. Commun.">
        <title>Phylogenomics reveals the evolutionary origins of lichenization in chlorophyte algae.</title>
        <authorList>
            <person name="Puginier C."/>
            <person name="Libourel C."/>
            <person name="Otte J."/>
            <person name="Skaloud P."/>
            <person name="Haon M."/>
            <person name="Grisel S."/>
            <person name="Petersen M."/>
            <person name="Berrin J.G."/>
            <person name="Delaux P.M."/>
            <person name="Dal Grande F."/>
            <person name="Keller J."/>
        </authorList>
    </citation>
    <scope>NUCLEOTIDE SEQUENCE [LARGE SCALE GENOMIC DNA]</scope>
    <source>
        <strain evidence="2 3">SAG 2036</strain>
    </source>
</reference>
<feature type="compositionally biased region" description="Basic and acidic residues" evidence="1">
    <location>
        <begin position="60"/>
        <end position="87"/>
    </location>
</feature>
<comment type="caution">
    <text evidence="2">The sequence shown here is derived from an EMBL/GenBank/DDBJ whole genome shotgun (WGS) entry which is preliminary data.</text>
</comment>
<keyword evidence="3" id="KW-1185">Reference proteome</keyword>
<dbReference type="Proteomes" id="UP001465755">
    <property type="component" value="Unassembled WGS sequence"/>
</dbReference>
<dbReference type="EMBL" id="JALJOQ010000001">
    <property type="protein sequence ID" value="KAK9815029.1"/>
    <property type="molecule type" value="Genomic_DNA"/>
</dbReference>
<proteinExistence type="predicted"/>
<feature type="compositionally biased region" description="Basic and acidic residues" evidence="1">
    <location>
        <begin position="10"/>
        <end position="22"/>
    </location>
</feature>
<evidence type="ECO:0000313" key="2">
    <source>
        <dbReference type="EMBL" id="KAK9815029.1"/>
    </source>
</evidence>
<evidence type="ECO:0000313" key="3">
    <source>
        <dbReference type="Proteomes" id="UP001465755"/>
    </source>
</evidence>
<protein>
    <submittedName>
        <fullName evidence="2">Uncharacterized protein</fullName>
    </submittedName>
</protein>
<sequence>MAGAVGQRQAGKDAEKNIKAVVEDDPDFYDSGSGKVKDDRPRVTGKTPPPADVEDDPEEAEAKAELDSDKDALAADKQTDVGDRDAETIDAQPENDVEVKD</sequence>
<gene>
    <name evidence="2" type="ORF">WJX73_005366</name>
</gene>
<dbReference type="AlphaFoldDB" id="A0AAW1Q3U8"/>
<evidence type="ECO:0000256" key="1">
    <source>
        <dbReference type="SAM" id="MobiDB-lite"/>
    </source>
</evidence>